<dbReference type="Proteomes" id="UP000480222">
    <property type="component" value="Unassembled WGS sequence"/>
</dbReference>
<dbReference type="AlphaFoldDB" id="A0A811G5U0"/>
<feature type="transmembrane region" description="Helical" evidence="5">
    <location>
        <begin position="138"/>
        <end position="157"/>
    </location>
</feature>
<dbReference type="InterPro" id="IPR009908">
    <property type="entry name" value="Methylamine_util_MauE"/>
</dbReference>
<dbReference type="GO" id="GO:0016020">
    <property type="term" value="C:membrane"/>
    <property type="evidence" value="ECO:0007669"/>
    <property type="project" value="UniProtKB-SubCell"/>
</dbReference>
<feature type="transmembrane region" description="Helical" evidence="5">
    <location>
        <begin position="70"/>
        <end position="90"/>
    </location>
</feature>
<evidence type="ECO:0000313" key="7">
    <source>
        <dbReference type="EMBL" id="CAB0617290.1"/>
    </source>
</evidence>
<dbReference type="Pfam" id="PF07291">
    <property type="entry name" value="MauE"/>
    <property type="match status" value="1"/>
</dbReference>
<proteinExistence type="predicted"/>
<feature type="transmembrane region" description="Helical" evidence="5">
    <location>
        <begin position="97"/>
        <end position="115"/>
    </location>
</feature>
<evidence type="ECO:0000256" key="4">
    <source>
        <dbReference type="ARBA" id="ARBA00023136"/>
    </source>
</evidence>
<dbReference type="UniPathway" id="UPA00895"/>
<protein>
    <submittedName>
        <fullName evidence="7">DoxX family membrane protein</fullName>
    </submittedName>
</protein>
<evidence type="ECO:0000313" key="8">
    <source>
        <dbReference type="Proteomes" id="UP000480222"/>
    </source>
</evidence>
<dbReference type="EMBL" id="CADDAV010000024">
    <property type="protein sequence ID" value="CAB0617290.1"/>
    <property type="molecule type" value="Genomic_DNA"/>
</dbReference>
<evidence type="ECO:0000259" key="6">
    <source>
        <dbReference type="Pfam" id="PF07291"/>
    </source>
</evidence>
<keyword evidence="2 5" id="KW-0812">Transmembrane</keyword>
<dbReference type="GO" id="GO:0030416">
    <property type="term" value="P:methylamine metabolic process"/>
    <property type="evidence" value="ECO:0007669"/>
    <property type="project" value="InterPro"/>
</dbReference>
<sequence>MIRLAKVTEVTKTSKKRVSLHLVLDCISAFARFFMAYIWLAAGISKLNNRMETAQSIIAYEIFTDTWSNGLASVIGPLEIAGGVLLLFGIFLRKASWISVTVLVLFIAGIAQAWARNLGIDCGCFGPQGLGENTARDYALIILRDIFFIALSLWTVYRPFKKFALYA</sequence>
<accession>A0A811G5U0</accession>
<comment type="subcellular location">
    <subcellularLocation>
        <location evidence="1">Membrane</location>
        <topology evidence="1">Multi-pass membrane protein</topology>
    </subcellularLocation>
</comment>
<organism evidence="7 8">
    <name type="scientific">Corynebacterium diphtheriae</name>
    <dbReference type="NCBI Taxonomy" id="1717"/>
    <lineage>
        <taxon>Bacteria</taxon>
        <taxon>Bacillati</taxon>
        <taxon>Actinomycetota</taxon>
        <taxon>Actinomycetes</taxon>
        <taxon>Mycobacteriales</taxon>
        <taxon>Corynebacteriaceae</taxon>
        <taxon>Corynebacterium</taxon>
    </lineage>
</organism>
<evidence type="ECO:0000256" key="3">
    <source>
        <dbReference type="ARBA" id="ARBA00022989"/>
    </source>
</evidence>
<keyword evidence="3 5" id="KW-1133">Transmembrane helix</keyword>
<reference evidence="7 8" key="1">
    <citation type="submission" date="2020-02" db="EMBL/GenBank/DDBJ databases">
        <authorList>
            <person name="Brisse S."/>
        </authorList>
    </citation>
    <scope>NUCLEOTIDE SEQUENCE [LARGE SCALE GENOMIC DNA]</scope>
    <source>
        <strain evidence="7">CIP107547</strain>
    </source>
</reference>
<evidence type="ECO:0000256" key="5">
    <source>
        <dbReference type="SAM" id="Phobius"/>
    </source>
</evidence>
<evidence type="ECO:0000256" key="1">
    <source>
        <dbReference type="ARBA" id="ARBA00004141"/>
    </source>
</evidence>
<gene>
    <name evidence="7" type="ORF">CIP107547_02075</name>
</gene>
<keyword evidence="4 5" id="KW-0472">Membrane</keyword>
<feature type="transmembrane region" description="Helical" evidence="5">
    <location>
        <begin position="20"/>
        <end position="42"/>
    </location>
</feature>
<feature type="domain" description="Methylamine utilisation protein MauE" evidence="6">
    <location>
        <begin position="27"/>
        <end position="157"/>
    </location>
</feature>
<name>A0A811G5U0_CORDP</name>
<comment type="caution">
    <text evidence="7">The sequence shown here is derived from an EMBL/GenBank/DDBJ whole genome shotgun (WGS) entry which is preliminary data.</text>
</comment>
<evidence type="ECO:0000256" key="2">
    <source>
        <dbReference type="ARBA" id="ARBA00022692"/>
    </source>
</evidence>